<evidence type="ECO:0000259" key="1">
    <source>
        <dbReference type="PROSITE" id="PS51725"/>
    </source>
</evidence>
<keyword evidence="3" id="KW-1185">Reference proteome</keyword>
<dbReference type="InterPro" id="IPR011008">
    <property type="entry name" value="Dimeric_a/b-barrel"/>
</dbReference>
<evidence type="ECO:0000313" key="2">
    <source>
        <dbReference type="EMBL" id="GAA2489943.1"/>
    </source>
</evidence>
<dbReference type="EMBL" id="BAAATA010000013">
    <property type="protein sequence ID" value="GAA2489943.1"/>
    <property type="molecule type" value="Genomic_DNA"/>
</dbReference>
<dbReference type="InterPro" id="IPR007138">
    <property type="entry name" value="ABM_dom"/>
</dbReference>
<feature type="domain" description="ABM" evidence="1">
    <location>
        <begin position="2"/>
        <end position="94"/>
    </location>
</feature>
<protein>
    <recommendedName>
        <fullName evidence="1">ABM domain-containing protein</fullName>
    </recommendedName>
</protein>
<dbReference type="SUPFAM" id="SSF54909">
    <property type="entry name" value="Dimeric alpha+beta barrel"/>
    <property type="match status" value="1"/>
</dbReference>
<dbReference type="Pfam" id="PF03992">
    <property type="entry name" value="ABM"/>
    <property type="match status" value="1"/>
</dbReference>
<proteinExistence type="predicted"/>
<name>A0ABP5Z040_9ACTN</name>
<reference evidence="3" key="1">
    <citation type="journal article" date="2019" name="Int. J. Syst. Evol. Microbiol.">
        <title>The Global Catalogue of Microorganisms (GCM) 10K type strain sequencing project: providing services to taxonomists for standard genome sequencing and annotation.</title>
        <authorList>
            <consortium name="The Broad Institute Genomics Platform"/>
            <consortium name="The Broad Institute Genome Sequencing Center for Infectious Disease"/>
            <person name="Wu L."/>
            <person name="Ma J."/>
        </authorList>
    </citation>
    <scope>NUCLEOTIDE SEQUENCE [LARGE SCALE GENOMIC DNA]</scope>
    <source>
        <strain evidence="3">JCM 6307</strain>
    </source>
</reference>
<dbReference type="PROSITE" id="PS51725">
    <property type="entry name" value="ABM"/>
    <property type="match status" value="1"/>
</dbReference>
<evidence type="ECO:0000313" key="3">
    <source>
        <dbReference type="Proteomes" id="UP001501358"/>
    </source>
</evidence>
<gene>
    <name evidence="2" type="ORF">GCM10010406_27640</name>
</gene>
<dbReference type="Proteomes" id="UP001501358">
    <property type="component" value="Unassembled WGS sequence"/>
</dbReference>
<comment type="caution">
    <text evidence="2">The sequence shown here is derived from an EMBL/GenBank/DDBJ whole genome shotgun (WGS) entry which is preliminary data.</text>
</comment>
<accession>A0ABP5Z040</accession>
<dbReference type="Gene3D" id="3.30.70.100">
    <property type="match status" value="1"/>
</dbReference>
<organism evidence="2 3">
    <name type="scientific">Streptomyces thermolineatus</name>
    <dbReference type="NCBI Taxonomy" id="44033"/>
    <lineage>
        <taxon>Bacteria</taxon>
        <taxon>Bacillati</taxon>
        <taxon>Actinomycetota</taxon>
        <taxon>Actinomycetes</taxon>
        <taxon>Kitasatosporales</taxon>
        <taxon>Streptomycetaceae</taxon>
        <taxon>Streptomyces</taxon>
    </lineage>
</organism>
<sequence length="104" mass="11820">MFGLMVRFTCKDEAAAAGFDDLVARTGAQIRTNEPETVIYAVHRVDGRPLERVFYELYRDEDAFAAHEAQDYVRAFLAEREQYLSSVEVDFLDLVSGKGVDVEH</sequence>
<dbReference type="RefSeq" id="WP_344383485.1">
    <property type="nucleotide sequence ID" value="NZ_BAAATA010000013.1"/>
</dbReference>